<reference evidence="6 7" key="1">
    <citation type="submission" date="2015-01" db="EMBL/GenBank/DDBJ databases">
        <title>Evolution of Trichinella species and genotypes.</title>
        <authorList>
            <person name="Korhonen P.K."/>
            <person name="Edoardo P."/>
            <person name="Giuseppe L.R."/>
            <person name="Gasser R.B."/>
        </authorList>
    </citation>
    <scope>NUCLEOTIDE SEQUENCE [LARGE SCALE GENOMIC DNA]</scope>
    <source>
        <strain evidence="6">ISS141</strain>
    </source>
</reference>
<evidence type="ECO:0000313" key="7">
    <source>
        <dbReference type="Proteomes" id="UP000054815"/>
    </source>
</evidence>
<evidence type="ECO:0000256" key="1">
    <source>
        <dbReference type="ARBA" id="ARBA00004714"/>
    </source>
</evidence>
<dbReference type="Proteomes" id="UP000054815">
    <property type="component" value="Unassembled WGS sequence"/>
</dbReference>
<dbReference type="InterPro" id="IPR000741">
    <property type="entry name" value="FBA_I"/>
</dbReference>
<keyword evidence="5" id="KW-0456">Lyase</keyword>
<proteinExistence type="inferred from homology"/>
<comment type="similarity">
    <text evidence="2">Belongs to the class I fructose-bisphosphate aldolase family.</text>
</comment>
<dbReference type="EC" id="4.1.2.13" evidence="3"/>
<evidence type="ECO:0000256" key="4">
    <source>
        <dbReference type="ARBA" id="ARBA00023152"/>
    </source>
</evidence>
<comment type="pathway">
    <text evidence="1">Carbohydrate degradation; glycolysis; D-glyceraldehyde 3-phosphate and glycerone phosphate from D-glucose: step 4/4.</text>
</comment>
<dbReference type="SUPFAM" id="SSF51569">
    <property type="entry name" value="Aldolase"/>
    <property type="match status" value="1"/>
</dbReference>
<dbReference type="GO" id="GO:0004332">
    <property type="term" value="F:fructose-bisphosphate aldolase activity"/>
    <property type="evidence" value="ECO:0007669"/>
    <property type="project" value="UniProtKB-EC"/>
</dbReference>
<feature type="non-terminal residue" evidence="6">
    <location>
        <position position="60"/>
    </location>
</feature>
<evidence type="ECO:0000256" key="3">
    <source>
        <dbReference type="ARBA" id="ARBA00013068"/>
    </source>
</evidence>
<sequence>MVTAGQACKKAYTPQQNALATVRALQRTVPPAVAGVTFLSGGQSELDATKNLNEINKVPG</sequence>
<keyword evidence="4" id="KW-0324">Glycolysis</keyword>
<dbReference type="AlphaFoldDB" id="A0A0V0WCY3"/>
<comment type="caution">
    <text evidence="6">The sequence shown here is derived from an EMBL/GenBank/DDBJ whole genome shotgun (WGS) entry which is preliminary data.</text>
</comment>
<name>A0A0V0WCY3_TRIPS</name>
<dbReference type="InterPro" id="IPR013785">
    <property type="entry name" value="Aldolase_TIM"/>
</dbReference>
<accession>A0A0V0WCY3</accession>
<dbReference type="PANTHER" id="PTHR11627">
    <property type="entry name" value="FRUCTOSE-BISPHOSPHATE ALDOLASE"/>
    <property type="match status" value="1"/>
</dbReference>
<evidence type="ECO:0000256" key="2">
    <source>
        <dbReference type="ARBA" id="ARBA00010387"/>
    </source>
</evidence>
<organism evidence="6 7">
    <name type="scientific">Trichinella pseudospiralis</name>
    <name type="common">Parasitic roundworm</name>
    <dbReference type="NCBI Taxonomy" id="6337"/>
    <lineage>
        <taxon>Eukaryota</taxon>
        <taxon>Metazoa</taxon>
        <taxon>Ecdysozoa</taxon>
        <taxon>Nematoda</taxon>
        <taxon>Enoplea</taxon>
        <taxon>Dorylaimia</taxon>
        <taxon>Trichinellida</taxon>
        <taxon>Trichinellidae</taxon>
        <taxon>Trichinella</taxon>
    </lineage>
</organism>
<dbReference type="GO" id="GO:0006096">
    <property type="term" value="P:glycolytic process"/>
    <property type="evidence" value="ECO:0007669"/>
    <property type="project" value="UniProtKB-UniPathway"/>
</dbReference>
<dbReference type="Gene3D" id="3.20.20.70">
    <property type="entry name" value="Aldolase class I"/>
    <property type="match status" value="1"/>
</dbReference>
<dbReference type="Pfam" id="PF00274">
    <property type="entry name" value="Glycolytic"/>
    <property type="match status" value="1"/>
</dbReference>
<dbReference type="EMBL" id="JYDU01001079">
    <property type="protein sequence ID" value="KRX73449.1"/>
    <property type="molecule type" value="Genomic_DNA"/>
</dbReference>
<protein>
    <recommendedName>
        <fullName evidence="3">fructose-bisphosphate aldolase</fullName>
        <ecNumber evidence="3">4.1.2.13</ecNumber>
    </recommendedName>
</protein>
<gene>
    <name evidence="6" type="ORF">T4E_9691</name>
</gene>
<dbReference type="STRING" id="6337.A0A0V0WCY3"/>
<evidence type="ECO:0000256" key="5">
    <source>
        <dbReference type="ARBA" id="ARBA00023239"/>
    </source>
</evidence>
<dbReference type="UniPathway" id="UPA00109">
    <property type="reaction ID" value="UER00183"/>
</dbReference>
<evidence type="ECO:0000313" key="6">
    <source>
        <dbReference type="EMBL" id="KRX73449.1"/>
    </source>
</evidence>